<dbReference type="GO" id="GO:0046872">
    <property type="term" value="F:metal ion binding"/>
    <property type="evidence" value="ECO:0007669"/>
    <property type="project" value="UniProtKB-KW"/>
</dbReference>
<evidence type="ECO:0000256" key="5">
    <source>
        <dbReference type="ARBA" id="ARBA00022833"/>
    </source>
</evidence>
<dbReference type="EC" id="4.-.-.-" evidence="8"/>
<evidence type="ECO:0000256" key="4">
    <source>
        <dbReference type="ARBA" id="ARBA00022723"/>
    </source>
</evidence>
<feature type="binding site" evidence="10">
    <location>
        <position position="41"/>
    </location>
    <ligand>
        <name>Zn(2+)</name>
        <dbReference type="ChEBI" id="CHEBI:29105"/>
    </ligand>
</feature>
<dbReference type="UniPathway" id="UPA00391"/>
<keyword evidence="12" id="KW-1185">Reference proteome</keyword>
<proteinExistence type="inferred from homology"/>
<evidence type="ECO:0000256" key="10">
    <source>
        <dbReference type="PIRSR" id="PIRSR006113-2"/>
    </source>
</evidence>
<dbReference type="GO" id="GO:0008616">
    <property type="term" value="P:tRNA queuosine(34) biosynthetic process"/>
    <property type="evidence" value="ECO:0007669"/>
    <property type="project" value="UniProtKB-KW"/>
</dbReference>
<comment type="similarity">
    <text evidence="2 8">Belongs to the PTPS family. QueD subfamily.</text>
</comment>
<reference evidence="11 12" key="1">
    <citation type="submission" date="2016-10" db="EMBL/GenBank/DDBJ databases">
        <authorList>
            <person name="de Groot N.N."/>
        </authorList>
    </citation>
    <scope>NUCLEOTIDE SEQUENCE [LARGE SCALE GENOMIC DNA]</scope>
    <source>
        <strain evidence="11 12">DSM 23995</strain>
    </source>
</reference>
<dbReference type="Pfam" id="PF01242">
    <property type="entry name" value="PTPS"/>
    <property type="match status" value="1"/>
</dbReference>
<feature type="binding site" evidence="10">
    <location>
        <position position="27"/>
    </location>
    <ligand>
        <name>Zn(2+)</name>
        <dbReference type="ChEBI" id="CHEBI:29105"/>
    </ligand>
</feature>
<dbReference type="InterPro" id="IPR038418">
    <property type="entry name" value="6-PTP_synth/QueD_sf"/>
</dbReference>
<evidence type="ECO:0000256" key="7">
    <source>
        <dbReference type="ARBA" id="ARBA00048807"/>
    </source>
</evidence>
<dbReference type="InterPro" id="IPR007115">
    <property type="entry name" value="6-PTP_synth/QueD"/>
</dbReference>
<evidence type="ECO:0000256" key="1">
    <source>
        <dbReference type="ARBA" id="ARBA00005061"/>
    </source>
</evidence>
<dbReference type="OrthoDB" id="9804698at2"/>
<feature type="binding site" evidence="10">
    <location>
        <position position="43"/>
    </location>
    <ligand>
        <name>Zn(2+)</name>
        <dbReference type="ChEBI" id="CHEBI:29105"/>
    </ligand>
</feature>
<keyword evidence="4 8" id="KW-0479">Metal-binding</keyword>
<comment type="pathway">
    <text evidence="1 8">Purine metabolism; 7-cyano-7-deazaguanine biosynthesis.</text>
</comment>
<evidence type="ECO:0000256" key="3">
    <source>
        <dbReference type="ARBA" id="ARBA00018141"/>
    </source>
</evidence>
<evidence type="ECO:0000256" key="2">
    <source>
        <dbReference type="ARBA" id="ARBA00008900"/>
    </source>
</evidence>
<dbReference type="PANTHER" id="PTHR12589">
    <property type="entry name" value="PYRUVOYL TETRAHYDROBIOPTERIN SYNTHASE"/>
    <property type="match status" value="1"/>
</dbReference>
<comment type="catalytic activity">
    <reaction evidence="7 8">
        <text>7,8-dihydroneopterin 3'-triphosphate + H2O = 6-carboxy-5,6,7,8-tetrahydropterin + triphosphate + acetaldehyde + 2 H(+)</text>
        <dbReference type="Rhea" id="RHEA:27966"/>
        <dbReference type="ChEBI" id="CHEBI:15343"/>
        <dbReference type="ChEBI" id="CHEBI:15377"/>
        <dbReference type="ChEBI" id="CHEBI:15378"/>
        <dbReference type="ChEBI" id="CHEBI:18036"/>
        <dbReference type="ChEBI" id="CHEBI:58462"/>
        <dbReference type="ChEBI" id="CHEBI:61032"/>
        <dbReference type="EC" id="4.1.2.50"/>
    </reaction>
</comment>
<comment type="cofactor">
    <cofactor evidence="8 10">
        <name>Zn(2+)</name>
        <dbReference type="ChEBI" id="CHEBI:29105"/>
    </cofactor>
    <text evidence="8 10">Binds 1 zinc ion per subunit.</text>
</comment>
<evidence type="ECO:0000256" key="6">
    <source>
        <dbReference type="ARBA" id="ARBA00023239"/>
    </source>
</evidence>
<organism evidence="11 12">
    <name type="scientific">Alteribacillus iranensis</name>
    <dbReference type="NCBI Taxonomy" id="930128"/>
    <lineage>
        <taxon>Bacteria</taxon>
        <taxon>Bacillati</taxon>
        <taxon>Bacillota</taxon>
        <taxon>Bacilli</taxon>
        <taxon>Bacillales</taxon>
        <taxon>Bacillaceae</taxon>
        <taxon>Alteribacillus</taxon>
    </lineage>
</organism>
<dbReference type="Proteomes" id="UP000199516">
    <property type="component" value="Unassembled WGS sequence"/>
</dbReference>
<dbReference type="Gene3D" id="3.30.479.10">
    <property type="entry name" value="6-pyruvoyl tetrahydropterin synthase/QueD"/>
    <property type="match status" value="1"/>
</dbReference>
<sequence length="148" mass="17089">MLHQFYPQVPHPYRFELNKDMHIAAAHFIPARSAGKCANIHGHTYVINLTIAGDDLDNTGFLVNFKTLKDVVHKRFDHTLLNEDDQFGSEEEDSADTFPTTEVVARTIWQMVQSELDKKQNKPRCVQVLVRETPTSYVVYRPKEGDFR</sequence>
<evidence type="ECO:0000313" key="11">
    <source>
        <dbReference type="EMBL" id="SFE71853.1"/>
    </source>
</evidence>
<evidence type="ECO:0000313" key="12">
    <source>
        <dbReference type="Proteomes" id="UP000199516"/>
    </source>
</evidence>
<evidence type="ECO:0000256" key="9">
    <source>
        <dbReference type="PIRSR" id="PIRSR006113-1"/>
    </source>
</evidence>
<dbReference type="GO" id="GO:0070497">
    <property type="term" value="F:6-carboxytetrahydropterin synthase activity"/>
    <property type="evidence" value="ECO:0007669"/>
    <property type="project" value="UniProtKB-EC"/>
</dbReference>
<dbReference type="AlphaFoldDB" id="A0A1I2CVN6"/>
<dbReference type="SUPFAM" id="SSF55620">
    <property type="entry name" value="Tetrahydrobiopterin biosynthesis enzymes-like"/>
    <property type="match status" value="1"/>
</dbReference>
<protein>
    <recommendedName>
        <fullName evidence="3 8">6-carboxy-5,6,7,8-tetrahydropterin synthase</fullName>
        <ecNumber evidence="8">4.-.-.-</ecNumber>
    </recommendedName>
</protein>
<feature type="active site" description="Charge relay system" evidence="9">
    <location>
        <position position="132"/>
    </location>
</feature>
<evidence type="ECO:0000256" key="8">
    <source>
        <dbReference type="PIRNR" id="PIRNR006113"/>
    </source>
</evidence>
<dbReference type="STRING" id="930128.SAMN05192532_103207"/>
<name>A0A1I2CVN6_9BACI</name>
<keyword evidence="8" id="KW-0671">Queuosine biosynthesis</keyword>
<dbReference type="PANTHER" id="PTHR12589:SF7">
    <property type="entry name" value="6-PYRUVOYL TETRAHYDROBIOPTERIN SYNTHASE"/>
    <property type="match status" value="1"/>
</dbReference>
<dbReference type="RefSeq" id="WP_091660389.1">
    <property type="nucleotide sequence ID" value="NZ_FONT01000003.1"/>
</dbReference>
<gene>
    <name evidence="11" type="ORF">SAMN05192532_103207</name>
</gene>
<keyword evidence="5 8" id="KW-0862">Zinc</keyword>
<feature type="active site" description="Charge relay system" evidence="9">
    <location>
        <position position="78"/>
    </location>
</feature>
<dbReference type="EMBL" id="FONT01000003">
    <property type="protein sequence ID" value="SFE71853.1"/>
    <property type="molecule type" value="Genomic_DNA"/>
</dbReference>
<feature type="active site" description="Proton acceptor" evidence="9">
    <location>
        <position position="37"/>
    </location>
</feature>
<dbReference type="NCBIfam" id="TIGR03367">
    <property type="entry name" value="queuosine_QueD"/>
    <property type="match status" value="1"/>
</dbReference>
<dbReference type="PIRSF" id="PIRSF006113">
    <property type="entry name" value="PTP_synth"/>
    <property type="match status" value="1"/>
</dbReference>
<accession>A0A1I2CVN6</accession>
<keyword evidence="6 8" id="KW-0456">Lyase</keyword>